<proteinExistence type="predicted"/>
<evidence type="ECO:0000313" key="6">
    <source>
        <dbReference type="Proteomes" id="UP000192927"/>
    </source>
</evidence>
<reference evidence="6" key="1">
    <citation type="submission" date="2017-03" db="EMBL/GenBank/DDBJ databases">
        <authorList>
            <person name="Sharma R."/>
            <person name="Thines M."/>
        </authorList>
    </citation>
    <scope>NUCLEOTIDE SEQUENCE [LARGE SCALE GENOMIC DNA]</scope>
</reference>
<dbReference type="EMBL" id="FWEW01000787">
    <property type="protein sequence ID" value="SLM35653.1"/>
    <property type="molecule type" value="Genomic_DNA"/>
</dbReference>
<evidence type="ECO:0000256" key="2">
    <source>
        <dbReference type="SAM" id="MobiDB-lite"/>
    </source>
</evidence>
<accession>A0A1W5CXQ9</accession>
<dbReference type="InterPro" id="IPR024964">
    <property type="entry name" value="CTLH/CRA"/>
</dbReference>
<dbReference type="SMART" id="SM00757">
    <property type="entry name" value="CRA"/>
    <property type="match status" value="1"/>
</dbReference>
<evidence type="ECO:0000259" key="4">
    <source>
        <dbReference type="PROSITE" id="PS50897"/>
    </source>
</evidence>
<dbReference type="InterPro" id="IPR043136">
    <property type="entry name" value="B30.2/SPRY_sf"/>
</dbReference>
<dbReference type="InterPro" id="IPR006594">
    <property type="entry name" value="LisH"/>
</dbReference>
<dbReference type="InterPro" id="IPR001870">
    <property type="entry name" value="B30.2/SPRY"/>
</dbReference>
<dbReference type="AlphaFoldDB" id="A0A1W5CXQ9"/>
<feature type="domain" description="B30.2/SPRY" evidence="3">
    <location>
        <begin position="195"/>
        <end position="388"/>
    </location>
</feature>
<dbReference type="PROSITE" id="PS50896">
    <property type="entry name" value="LISH"/>
    <property type="match status" value="1"/>
</dbReference>
<dbReference type="CDD" id="cd12909">
    <property type="entry name" value="SPRY_RanBP9_10"/>
    <property type="match status" value="1"/>
</dbReference>
<dbReference type="InterPro" id="IPR013144">
    <property type="entry name" value="CRA_dom"/>
</dbReference>
<sequence length="694" mass="75054">MTNALPQGSARAPPISYATGPSSGVLPRRSSYASVAAGTASAASPQTQPPPAVAGAFSHLINANPLSPMYAQNHQAEHNSHTSHRAFDSGTRDSDGTTIPGSWGKGVGMAAHSSPYAYGGNHGLLGGIGTSTNGFFRPSYLRESKYMERLEAAHKAKVAAQREASSAHSSAPGSLSTSSSSVSLHRMAPSHRGMTYEIVEHQPLVDDDGLTPLPSRWAEADKYGGLEIAGDGLEVRYTGLSKTHEHEAPATRADHPMPPQCGIYYYEVTIVAKGKEGMIGSMIGVGFSGSKASLERLPGWEPDSWAYHGDDGKSFAGESTGKSYGPTFTTGDVVGCGVNFMTKTAFFTKNGVFLGNAFRHLTDVKVYPSIGMKRPGAQLSVNFGQRPFVFDIDGIMAREKLSIGEEVSSVDVAKLHPPLSETALIQELVAQFLAHDGYVETAKAFTEEVRSEANALKPGQDTLIDSLDMGEDLDAVNRQGIRAAILDGDIDKALKHTNAYYPHVLQNNPQIYFRLRCRKFIEMIRQCTELLAGSAGKGNKSTNGNYMDIYDDVFEHDMELVDQVNNGDDWDKMETEEADHSRYQSLMSDTLQYGQELRIEFKEDRSKEVNDALAEIFSLFAYEDPRKSTTAPLLDQTGRVPVAEELNSAILVSLGKSSSAAIERLYQQAEVLVGDISDDGGAGAFINVRNDFLR</sequence>
<dbReference type="Pfam" id="PF00622">
    <property type="entry name" value="SPRY"/>
    <property type="match status" value="1"/>
</dbReference>
<name>A0A1W5CXQ9_9LECA</name>
<keyword evidence="6" id="KW-1185">Reference proteome</keyword>
<evidence type="ECO:0000259" key="3">
    <source>
        <dbReference type="PROSITE" id="PS50188"/>
    </source>
</evidence>
<dbReference type="PROSITE" id="PS50897">
    <property type="entry name" value="CTLH"/>
    <property type="match status" value="1"/>
</dbReference>
<protein>
    <submittedName>
        <fullName evidence="5">SPRY domain</fullName>
    </submittedName>
</protein>
<dbReference type="InterPro" id="IPR035782">
    <property type="entry name" value="SPRY_RanBP9/10"/>
</dbReference>
<dbReference type="InterPro" id="IPR013320">
    <property type="entry name" value="ConA-like_dom_sf"/>
</dbReference>
<feature type="compositionally biased region" description="Basic and acidic residues" evidence="2">
    <location>
        <begin position="75"/>
        <end position="95"/>
    </location>
</feature>
<feature type="region of interest" description="Disordered" evidence="2">
    <location>
        <begin position="1"/>
        <end position="27"/>
    </location>
</feature>
<dbReference type="Pfam" id="PF10607">
    <property type="entry name" value="CTLH"/>
    <property type="match status" value="1"/>
</dbReference>
<dbReference type="PANTHER" id="PTHR12864">
    <property type="entry name" value="RAN BINDING PROTEIN 9-RELATED"/>
    <property type="match status" value="1"/>
</dbReference>
<feature type="region of interest" description="Disordered" evidence="2">
    <location>
        <begin position="74"/>
        <end position="101"/>
    </location>
</feature>
<dbReference type="InterPro" id="IPR003877">
    <property type="entry name" value="SPRY_dom"/>
</dbReference>
<feature type="region of interest" description="Disordered" evidence="2">
    <location>
        <begin position="159"/>
        <end position="187"/>
    </location>
</feature>
<dbReference type="PROSITE" id="PS50188">
    <property type="entry name" value="B302_SPRY"/>
    <property type="match status" value="1"/>
</dbReference>
<dbReference type="SUPFAM" id="SSF49899">
    <property type="entry name" value="Concanavalin A-like lectins/glucanases"/>
    <property type="match status" value="1"/>
</dbReference>
<dbReference type="SMART" id="SM00449">
    <property type="entry name" value="SPRY"/>
    <property type="match status" value="1"/>
</dbReference>
<dbReference type="InterPro" id="IPR050618">
    <property type="entry name" value="Ubq-SigPath_Reg"/>
</dbReference>
<evidence type="ECO:0000313" key="5">
    <source>
        <dbReference type="EMBL" id="SLM35653.1"/>
    </source>
</evidence>
<feature type="compositionally biased region" description="Low complexity" evidence="2">
    <location>
        <begin position="164"/>
        <end position="183"/>
    </location>
</feature>
<dbReference type="SMART" id="SM00668">
    <property type="entry name" value="CTLH"/>
    <property type="match status" value="1"/>
</dbReference>
<evidence type="ECO:0000256" key="1">
    <source>
        <dbReference type="ARBA" id="ARBA00002343"/>
    </source>
</evidence>
<feature type="domain" description="CTLH" evidence="4">
    <location>
        <begin position="474"/>
        <end position="531"/>
    </location>
</feature>
<dbReference type="Proteomes" id="UP000192927">
    <property type="component" value="Unassembled WGS sequence"/>
</dbReference>
<dbReference type="InterPro" id="IPR006595">
    <property type="entry name" value="CTLH_C"/>
</dbReference>
<organism evidence="5 6">
    <name type="scientific">Lasallia pustulata</name>
    <dbReference type="NCBI Taxonomy" id="136370"/>
    <lineage>
        <taxon>Eukaryota</taxon>
        <taxon>Fungi</taxon>
        <taxon>Dikarya</taxon>
        <taxon>Ascomycota</taxon>
        <taxon>Pezizomycotina</taxon>
        <taxon>Lecanoromycetes</taxon>
        <taxon>OSLEUM clade</taxon>
        <taxon>Umbilicariomycetidae</taxon>
        <taxon>Umbilicariales</taxon>
        <taxon>Umbilicariaceae</taxon>
        <taxon>Lasallia</taxon>
    </lineage>
</organism>
<dbReference type="Gene3D" id="2.60.120.920">
    <property type="match status" value="1"/>
</dbReference>
<comment type="function">
    <text evidence="1">Involved in the proteasome-dependent degradation of fructose-1,6-bisphosphatase.</text>
</comment>